<feature type="domain" description="HAMP" evidence="12">
    <location>
        <begin position="316"/>
        <end position="368"/>
    </location>
</feature>
<evidence type="ECO:0000259" key="12">
    <source>
        <dbReference type="PROSITE" id="PS50885"/>
    </source>
</evidence>
<reference evidence="13 14" key="1">
    <citation type="submission" date="2021-06" db="EMBL/GenBank/DDBJ databases">
        <authorList>
            <person name="Sun Q."/>
            <person name="Li D."/>
        </authorList>
    </citation>
    <scope>NUCLEOTIDE SEQUENCE [LARGE SCALE GENOMIC DNA]</scope>
    <source>
        <strain evidence="13 14">MSJ-6</strain>
    </source>
</reference>
<keyword evidence="2" id="KW-1003">Cell membrane</keyword>
<name>A0ABS6FV77_9BACL</name>
<dbReference type="Pfam" id="PF00672">
    <property type="entry name" value="HAMP"/>
    <property type="match status" value="1"/>
</dbReference>
<keyword evidence="14" id="KW-1185">Reference proteome</keyword>
<keyword evidence="8 10" id="KW-1133">Transmembrane helix</keyword>
<dbReference type="Pfam" id="PF02743">
    <property type="entry name" value="dCache_1"/>
    <property type="match status" value="1"/>
</dbReference>
<proteinExistence type="predicted"/>
<dbReference type="InterPro" id="IPR003594">
    <property type="entry name" value="HATPase_dom"/>
</dbReference>
<dbReference type="InterPro" id="IPR033479">
    <property type="entry name" value="dCache_1"/>
</dbReference>
<comment type="caution">
    <text evidence="13">The sequence shown here is derived from an EMBL/GenBank/DDBJ whole genome shotgun (WGS) entry which is preliminary data.</text>
</comment>
<dbReference type="Proteomes" id="UP000743001">
    <property type="component" value="Unassembled WGS sequence"/>
</dbReference>
<evidence type="ECO:0000256" key="7">
    <source>
        <dbReference type="ARBA" id="ARBA00022840"/>
    </source>
</evidence>
<evidence type="ECO:0000259" key="11">
    <source>
        <dbReference type="PROSITE" id="PS50109"/>
    </source>
</evidence>
<keyword evidence="5" id="KW-0547">Nucleotide-binding</keyword>
<feature type="domain" description="Histidine kinase" evidence="11">
    <location>
        <begin position="358"/>
        <end position="583"/>
    </location>
</feature>
<evidence type="ECO:0000256" key="6">
    <source>
        <dbReference type="ARBA" id="ARBA00022777"/>
    </source>
</evidence>
<keyword evidence="4 10" id="KW-0812">Transmembrane</keyword>
<dbReference type="InterPro" id="IPR010559">
    <property type="entry name" value="Sig_transdc_His_kin_internal"/>
</dbReference>
<evidence type="ECO:0000256" key="10">
    <source>
        <dbReference type="SAM" id="Phobius"/>
    </source>
</evidence>
<evidence type="ECO:0000256" key="5">
    <source>
        <dbReference type="ARBA" id="ARBA00022741"/>
    </source>
</evidence>
<evidence type="ECO:0000256" key="3">
    <source>
        <dbReference type="ARBA" id="ARBA00022679"/>
    </source>
</evidence>
<evidence type="ECO:0000256" key="8">
    <source>
        <dbReference type="ARBA" id="ARBA00022989"/>
    </source>
</evidence>
<comment type="subcellular location">
    <subcellularLocation>
        <location evidence="1">Cell membrane</location>
        <topology evidence="1">Multi-pass membrane protein</topology>
    </subcellularLocation>
</comment>
<dbReference type="PANTHER" id="PTHR34220:SF7">
    <property type="entry name" value="SENSOR HISTIDINE KINASE YPDA"/>
    <property type="match status" value="1"/>
</dbReference>
<dbReference type="SMART" id="SM00387">
    <property type="entry name" value="HATPase_c"/>
    <property type="match status" value="1"/>
</dbReference>
<dbReference type="RefSeq" id="WP_216480746.1">
    <property type="nucleotide sequence ID" value="NZ_JAHLQJ010000022.1"/>
</dbReference>
<keyword evidence="9 10" id="KW-0472">Membrane</keyword>
<evidence type="ECO:0000313" key="13">
    <source>
        <dbReference type="EMBL" id="MBU5674137.1"/>
    </source>
</evidence>
<feature type="transmembrane region" description="Helical" evidence="10">
    <location>
        <begin position="12"/>
        <end position="34"/>
    </location>
</feature>
<organism evidence="13 14">
    <name type="scientific">Paenibacillus brevis</name>
    <dbReference type="NCBI Taxonomy" id="2841508"/>
    <lineage>
        <taxon>Bacteria</taxon>
        <taxon>Bacillati</taxon>
        <taxon>Bacillota</taxon>
        <taxon>Bacilli</taxon>
        <taxon>Bacillales</taxon>
        <taxon>Paenibacillaceae</taxon>
        <taxon>Paenibacillus</taxon>
    </lineage>
</organism>
<keyword evidence="6 13" id="KW-0418">Kinase</keyword>
<dbReference type="SMART" id="SM00304">
    <property type="entry name" value="HAMP"/>
    <property type="match status" value="1"/>
</dbReference>
<keyword evidence="7" id="KW-0067">ATP-binding</keyword>
<dbReference type="CDD" id="cd06225">
    <property type="entry name" value="HAMP"/>
    <property type="match status" value="1"/>
</dbReference>
<accession>A0ABS6FV77</accession>
<dbReference type="PANTHER" id="PTHR34220">
    <property type="entry name" value="SENSOR HISTIDINE KINASE YPDA"/>
    <property type="match status" value="1"/>
</dbReference>
<dbReference type="Pfam" id="PF06580">
    <property type="entry name" value="His_kinase"/>
    <property type="match status" value="1"/>
</dbReference>
<dbReference type="EMBL" id="JAHLQJ010000022">
    <property type="protein sequence ID" value="MBU5674137.1"/>
    <property type="molecule type" value="Genomic_DNA"/>
</dbReference>
<feature type="transmembrane region" description="Helical" evidence="10">
    <location>
        <begin position="292"/>
        <end position="314"/>
    </location>
</feature>
<keyword evidence="3" id="KW-0808">Transferase</keyword>
<sequence>MKTFSPTRSLIVKLICSFSLIVIATSAISGLIIYRSNQTLFQEEIKNQFFKTNEQSLQRINQSVHEVERITQSIVFQPTVVEILMGTTGPMDKVHGLQSLYEVVSQAKLDAPDIRAMFIYNLQGDSYYNANYGAVSMLDTEARSYIDQELEGTRGALTWFRMKLASSADPDGYRTMIIAARLMKSTWQETYGTLVLVLDEGFFSEVTAELEGESGKVYLLDKKDRVLFTGQQRLDPVLDEIPLQYADEESESVVRATEEGNYLFVKKESSSGNFKLVSGLSLREMDKRNSDIFKTIVLSGLISILLTSLLLAMASSRLLRPLRELVVSMRRIRYGQMNARVEVRTKDELAFLGETFNDMIDHIHTLINEVLLKQLREKEAELRTLQAQLNPHFLYNIFNEIYWKLYLQNVKDTANIIKSLSNILQYSLKPIELPSTLHEEMEQIKSYIAIQMELFHPELELTIQVEEAAAECPIQRLILQPTIENIFVHAFERKMNAGNKKLSIHAYLERNILRIDIADNGKGIEPELLQRLQDPSHDILNEHLGVQNVKRRIHLVHGGSYGLEFASRIDGGTLISYILPMGKEEQA</sequence>
<evidence type="ECO:0000256" key="4">
    <source>
        <dbReference type="ARBA" id="ARBA00022692"/>
    </source>
</evidence>
<dbReference type="GO" id="GO:0016301">
    <property type="term" value="F:kinase activity"/>
    <property type="evidence" value="ECO:0007669"/>
    <property type="project" value="UniProtKB-KW"/>
</dbReference>
<dbReference type="PROSITE" id="PS50885">
    <property type="entry name" value="HAMP"/>
    <property type="match status" value="1"/>
</dbReference>
<protein>
    <submittedName>
        <fullName evidence="13">Histidine kinase</fullName>
    </submittedName>
</protein>
<evidence type="ECO:0000313" key="14">
    <source>
        <dbReference type="Proteomes" id="UP000743001"/>
    </source>
</evidence>
<evidence type="ECO:0000256" key="9">
    <source>
        <dbReference type="ARBA" id="ARBA00023136"/>
    </source>
</evidence>
<dbReference type="PROSITE" id="PS50109">
    <property type="entry name" value="HIS_KIN"/>
    <property type="match status" value="1"/>
</dbReference>
<evidence type="ECO:0000256" key="2">
    <source>
        <dbReference type="ARBA" id="ARBA00022475"/>
    </source>
</evidence>
<evidence type="ECO:0000256" key="1">
    <source>
        <dbReference type="ARBA" id="ARBA00004651"/>
    </source>
</evidence>
<dbReference type="InterPro" id="IPR003660">
    <property type="entry name" value="HAMP_dom"/>
</dbReference>
<gene>
    <name evidence="13" type="ORF">KQJ23_20050</name>
</gene>
<dbReference type="InterPro" id="IPR050640">
    <property type="entry name" value="Bact_2-comp_sensor_kinase"/>
</dbReference>
<dbReference type="Pfam" id="PF02518">
    <property type="entry name" value="HATPase_c"/>
    <property type="match status" value="1"/>
</dbReference>
<dbReference type="InterPro" id="IPR005467">
    <property type="entry name" value="His_kinase_dom"/>
</dbReference>